<keyword evidence="1" id="KW-0812">Transmembrane</keyword>
<reference evidence="2" key="1">
    <citation type="submission" date="2022-05" db="EMBL/GenBank/DDBJ databases">
        <title>Draft genome sequence of Clostridium tertium strain CP3 isolated from Peru.</title>
        <authorList>
            <person name="Hurtado R."/>
            <person name="Lima L."/>
            <person name="Sousa T."/>
            <person name="Jaiswal A.K."/>
            <person name="Tiwari S."/>
            <person name="Maturrano L."/>
            <person name="Brenig B."/>
            <person name="Azevedo V."/>
        </authorList>
    </citation>
    <scope>NUCLEOTIDE SEQUENCE</scope>
    <source>
        <strain evidence="2">CP3</strain>
    </source>
</reference>
<dbReference type="AlphaFoldDB" id="A0A9X3XR18"/>
<evidence type="ECO:0000313" key="3">
    <source>
        <dbReference type="Proteomes" id="UP001141183"/>
    </source>
</evidence>
<feature type="transmembrane region" description="Helical" evidence="1">
    <location>
        <begin position="6"/>
        <end position="25"/>
    </location>
</feature>
<comment type="caution">
    <text evidence="2">The sequence shown here is derived from an EMBL/GenBank/DDBJ whole genome shotgun (WGS) entry which is preliminary data.</text>
</comment>
<dbReference type="EMBL" id="JAMRYU010000024">
    <property type="protein sequence ID" value="MDC4242119.1"/>
    <property type="molecule type" value="Genomic_DNA"/>
</dbReference>
<organism evidence="2 3">
    <name type="scientific">Clostridium tertium</name>
    <dbReference type="NCBI Taxonomy" id="1559"/>
    <lineage>
        <taxon>Bacteria</taxon>
        <taxon>Bacillati</taxon>
        <taxon>Bacillota</taxon>
        <taxon>Clostridia</taxon>
        <taxon>Eubacteriales</taxon>
        <taxon>Clostridiaceae</taxon>
        <taxon>Clostridium</taxon>
    </lineage>
</organism>
<name>A0A9X3XR18_9CLOT</name>
<dbReference type="GeneID" id="93043634"/>
<keyword evidence="1" id="KW-0472">Membrane</keyword>
<sequence length="188" mass="21602">MKKIFFYIITIILGASIPIYYLLVWEPLKSEEAISNSMRSTTEKILNSSEVSNGQDISNNLNKKKIDSNKNSINIKEKSNMSNSSNSNENIITGENEIEGLSIKQSDIENNLFGELEESEKLEIDRMLKSLSIVDIVKINDHFSDKYDDDNVREGFSLVKKRMSLSDYEEFKSIISRYIDLDIIEEKI</sequence>
<protein>
    <submittedName>
        <fullName evidence="2">Uncharacterized protein</fullName>
    </submittedName>
</protein>
<keyword evidence="1" id="KW-1133">Transmembrane helix</keyword>
<gene>
    <name evidence="2" type="ORF">NE398_18445</name>
</gene>
<evidence type="ECO:0000313" key="2">
    <source>
        <dbReference type="EMBL" id="MDC4242119.1"/>
    </source>
</evidence>
<dbReference type="RefSeq" id="WP_008676625.1">
    <property type="nucleotide sequence ID" value="NZ_BAAACM010000014.1"/>
</dbReference>
<dbReference type="Proteomes" id="UP001141183">
    <property type="component" value="Unassembled WGS sequence"/>
</dbReference>
<keyword evidence="3" id="KW-1185">Reference proteome</keyword>
<proteinExistence type="predicted"/>
<evidence type="ECO:0000256" key="1">
    <source>
        <dbReference type="SAM" id="Phobius"/>
    </source>
</evidence>
<accession>A0A9X3XR18</accession>